<protein>
    <recommendedName>
        <fullName evidence="1">RNA-directed DNA polymerase</fullName>
        <ecNumber evidence="1">2.7.7.49</ecNumber>
    </recommendedName>
</protein>
<keyword evidence="7" id="KW-0051">Antiviral defense</keyword>
<evidence type="ECO:0000256" key="1">
    <source>
        <dbReference type="ARBA" id="ARBA00012493"/>
    </source>
</evidence>
<dbReference type="InterPro" id="IPR030931">
    <property type="entry name" value="Group_II_RT_mat"/>
</dbReference>
<dbReference type="GO" id="GO:0051607">
    <property type="term" value="P:defense response to virus"/>
    <property type="evidence" value="ECO:0007669"/>
    <property type="project" value="UniProtKB-KW"/>
</dbReference>
<accession>A0A846Z207</accession>
<dbReference type="AlphaFoldDB" id="A0A846Z207"/>
<sequence>MSRSGPDGKPFQIPKQLVWEAFKRVKANKGAAGVDGKSIADFEEDLRGNLYKIWNRMSSGTYFPPPVMAVEIPKSGGGGGTRMLGVPTVADRVAQTVAALALEARTESIFHPDSYGYRPRRSALDAVAACRRRCWKKDWVIDLDVAKFFDSVPWDLMVKAVEANVTTDQRWVVLYVKRWLAAPLALPDGTLCERDRGTPQGSAVSPVLANLFMHYAFDMFLAREFPGVEFERYADDAVVHCVSQRQAQQVLAALTGRMDQVGLRLHPDKTKIVYCKDGRRRGSHEYTSFTFLGYTFRPRGARNADGSMFVGFQPAVSPDALKQMSRQIRRWRIHMRTGHDLNELAKAINPIVAGWMNYYGRFYRSQLYPLLQRINTYLMRWAGRKYKRLRSYKRFTTWWQGILDREPTLFAHWAWTRGTAGPR</sequence>
<organism evidence="12 13">
    <name type="scientific">Actinomadura latina</name>
    <dbReference type="NCBI Taxonomy" id="163603"/>
    <lineage>
        <taxon>Bacteria</taxon>
        <taxon>Bacillati</taxon>
        <taxon>Actinomycetota</taxon>
        <taxon>Actinomycetes</taxon>
        <taxon>Streptosporangiales</taxon>
        <taxon>Thermomonosporaceae</taxon>
        <taxon>Actinomadura</taxon>
    </lineage>
</organism>
<dbReference type="EMBL" id="JAAXPI010000051">
    <property type="protein sequence ID" value="NKZ07310.1"/>
    <property type="molecule type" value="Genomic_DNA"/>
</dbReference>
<name>A0A846Z207_9ACTN</name>
<dbReference type="SUPFAM" id="SSF56672">
    <property type="entry name" value="DNA/RNA polymerases"/>
    <property type="match status" value="1"/>
</dbReference>
<keyword evidence="13" id="KW-1185">Reference proteome</keyword>
<dbReference type="PRINTS" id="PR00866">
    <property type="entry name" value="RNADNAPOLMS"/>
</dbReference>
<evidence type="ECO:0000256" key="8">
    <source>
        <dbReference type="ARBA" id="ARBA00025589"/>
    </source>
</evidence>
<dbReference type="InterPro" id="IPR043502">
    <property type="entry name" value="DNA/RNA_pol_sf"/>
</dbReference>
<evidence type="ECO:0000313" key="13">
    <source>
        <dbReference type="Proteomes" id="UP000579250"/>
    </source>
</evidence>
<dbReference type="RefSeq" id="WP_083947207.1">
    <property type="nucleotide sequence ID" value="NZ_JAAXPI010000051.1"/>
</dbReference>
<evidence type="ECO:0000259" key="11">
    <source>
        <dbReference type="PROSITE" id="PS50878"/>
    </source>
</evidence>
<evidence type="ECO:0000256" key="2">
    <source>
        <dbReference type="ARBA" id="ARBA00022679"/>
    </source>
</evidence>
<feature type="domain" description="Reverse transcriptase" evidence="11">
    <location>
        <begin position="53"/>
        <end position="296"/>
    </location>
</feature>
<proteinExistence type="inferred from homology"/>
<dbReference type="InterPro" id="IPR000123">
    <property type="entry name" value="Reverse_transcriptase_msDNA"/>
</dbReference>
<dbReference type="InterPro" id="IPR013597">
    <property type="entry name" value="Mat_intron_G2"/>
</dbReference>
<evidence type="ECO:0000256" key="6">
    <source>
        <dbReference type="ARBA" id="ARBA00022918"/>
    </source>
</evidence>
<keyword evidence="2 12" id="KW-0808">Transferase</keyword>
<gene>
    <name evidence="12" type="primary">ltrA</name>
    <name evidence="12" type="ORF">HGB48_26780</name>
</gene>
<evidence type="ECO:0000256" key="7">
    <source>
        <dbReference type="ARBA" id="ARBA00023118"/>
    </source>
</evidence>
<keyword evidence="5" id="KW-0460">Magnesium</keyword>
<dbReference type="PANTHER" id="PTHR34047">
    <property type="entry name" value="NUCLEAR INTRON MATURASE 1, MITOCHONDRIAL-RELATED"/>
    <property type="match status" value="1"/>
</dbReference>
<dbReference type="Gene3D" id="3.30.70.270">
    <property type="match status" value="1"/>
</dbReference>
<reference evidence="12 13" key="1">
    <citation type="submission" date="2020-04" db="EMBL/GenBank/DDBJ databases">
        <title>MicrobeNet Type strains.</title>
        <authorList>
            <person name="Nicholson A.C."/>
        </authorList>
    </citation>
    <scope>NUCLEOTIDE SEQUENCE [LARGE SCALE GENOMIC DNA]</scope>
    <source>
        <strain evidence="12 13">ATCC BAA-277</strain>
    </source>
</reference>
<dbReference type="Pfam" id="PF08388">
    <property type="entry name" value="GIIM"/>
    <property type="match status" value="1"/>
</dbReference>
<evidence type="ECO:0000256" key="10">
    <source>
        <dbReference type="ARBA" id="ARBA00048173"/>
    </source>
</evidence>
<dbReference type="NCBIfam" id="TIGR04416">
    <property type="entry name" value="group_II_RT_mat"/>
    <property type="match status" value="1"/>
</dbReference>
<evidence type="ECO:0000256" key="4">
    <source>
        <dbReference type="ARBA" id="ARBA00022723"/>
    </source>
</evidence>
<dbReference type="GO" id="GO:0046872">
    <property type="term" value="F:metal ion binding"/>
    <property type="evidence" value="ECO:0007669"/>
    <property type="project" value="UniProtKB-KW"/>
</dbReference>
<evidence type="ECO:0000256" key="9">
    <source>
        <dbReference type="ARBA" id="ARBA00034120"/>
    </source>
</evidence>
<evidence type="ECO:0000256" key="5">
    <source>
        <dbReference type="ARBA" id="ARBA00022842"/>
    </source>
</evidence>
<dbReference type="CDD" id="cd01651">
    <property type="entry name" value="RT_G2_intron"/>
    <property type="match status" value="1"/>
</dbReference>
<dbReference type="InterPro" id="IPR043128">
    <property type="entry name" value="Rev_trsase/Diguanyl_cyclase"/>
</dbReference>
<keyword evidence="3 12" id="KW-0548">Nucleotidyltransferase</keyword>
<comment type="caution">
    <text evidence="12">The sequence shown here is derived from an EMBL/GenBank/DDBJ whole genome shotgun (WGS) entry which is preliminary data.</text>
</comment>
<evidence type="ECO:0000256" key="3">
    <source>
        <dbReference type="ARBA" id="ARBA00022695"/>
    </source>
</evidence>
<evidence type="ECO:0000313" key="12">
    <source>
        <dbReference type="EMBL" id="NKZ07310.1"/>
    </source>
</evidence>
<dbReference type="Proteomes" id="UP000579250">
    <property type="component" value="Unassembled WGS sequence"/>
</dbReference>
<dbReference type="PROSITE" id="PS50878">
    <property type="entry name" value="RT_POL"/>
    <property type="match status" value="1"/>
</dbReference>
<dbReference type="Pfam" id="PF00078">
    <property type="entry name" value="RVT_1"/>
    <property type="match status" value="1"/>
</dbReference>
<dbReference type="InterPro" id="IPR000477">
    <property type="entry name" value="RT_dom"/>
</dbReference>
<dbReference type="GO" id="GO:0003964">
    <property type="term" value="F:RNA-directed DNA polymerase activity"/>
    <property type="evidence" value="ECO:0007669"/>
    <property type="project" value="UniProtKB-KW"/>
</dbReference>
<comment type="similarity">
    <text evidence="9">Belongs to the bacterial reverse transcriptase family.</text>
</comment>
<keyword evidence="6 12" id="KW-0695">RNA-directed DNA polymerase</keyword>
<dbReference type="PANTHER" id="PTHR34047:SF3">
    <property type="entry name" value="BLR2052 PROTEIN"/>
    <property type="match status" value="1"/>
</dbReference>
<keyword evidence="4" id="KW-0479">Metal-binding</keyword>
<dbReference type="GO" id="GO:0003723">
    <property type="term" value="F:RNA binding"/>
    <property type="evidence" value="ECO:0007669"/>
    <property type="project" value="InterPro"/>
</dbReference>
<dbReference type="InterPro" id="IPR051083">
    <property type="entry name" value="GrpII_Intron_Splice-Mob/Def"/>
</dbReference>
<comment type="function">
    <text evidence="8">Poorly processive, error-prone DNA polymerase involved in untargeted mutagenesis. Copies undamaged DNA at stalled replication forks, which arise in vivo from mismatched or misaligned primer ends. These misaligned primers can be extended by PolIV. Exhibits no 3'-5' exonuclease (proofreading) activity. May be involved in translesional synthesis, in conjunction with the beta clamp from PolIII.</text>
</comment>
<dbReference type="EC" id="2.7.7.49" evidence="1"/>
<comment type="catalytic activity">
    <reaction evidence="10">
        <text>DNA(n) + a 2'-deoxyribonucleoside 5'-triphosphate = DNA(n+1) + diphosphate</text>
        <dbReference type="Rhea" id="RHEA:22508"/>
        <dbReference type="Rhea" id="RHEA-COMP:17339"/>
        <dbReference type="Rhea" id="RHEA-COMP:17340"/>
        <dbReference type="ChEBI" id="CHEBI:33019"/>
        <dbReference type="ChEBI" id="CHEBI:61560"/>
        <dbReference type="ChEBI" id="CHEBI:173112"/>
        <dbReference type="EC" id="2.7.7.49"/>
    </reaction>
</comment>